<sequence>MTPYSSSSLVLETLPPPSPVSPSSSPHCPKPGQQKAAAQHISSTPSWLMDRASGLGLSSLLGRAITEATLASAGSLSTIDALSH</sequence>
<feature type="compositionally biased region" description="Low complexity" evidence="1">
    <location>
        <begin position="1"/>
        <end position="13"/>
    </location>
</feature>
<dbReference type="Proteomes" id="UP001497482">
    <property type="component" value="Chromosome 23"/>
</dbReference>
<keyword evidence="3" id="KW-1185">Reference proteome</keyword>
<name>A0AAV2LG46_KNICA</name>
<gene>
    <name evidence="2" type="ORF">KC01_LOCUS28274</name>
</gene>
<dbReference type="AlphaFoldDB" id="A0AAV2LG46"/>
<evidence type="ECO:0000313" key="2">
    <source>
        <dbReference type="EMBL" id="CAL1600145.1"/>
    </source>
</evidence>
<organism evidence="2 3">
    <name type="scientific">Knipowitschia caucasica</name>
    <name type="common">Caucasian dwarf goby</name>
    <name type="synonym">Pomatoschistus caucasicus</name>
    <dbReference type="NCBI Taxonomy" id="637954"/>
    <lineage>
        <taxon>Eukaryota</taxon>
        <taxon>Metazoa</taxon>
        <taxon>Chordata</taxon>
        <taxon>Craniata</taxon>
        <taxon>Vertebrata</taxon>
        <taxon>Euteleostomi</taxon>
        <taxon>Actinopterygii</taxon>
        <taxon>Neopterygii</taxon>
        <taxon>Teleostei</taxon>
        <taxon>Neoteleostei</taxon>
        <taxon>Acanthomorphata</taxon>
        <taxon>Gobiaria</taxon>
        <taxon>Gobiiformes</taxon>
        <taxon>Gobioidei</taxon>
        <taxon>Gobiidae</taxon>
        <taxon>Gobiinae</taxon>
        <taxon>Knipowitschia</taxon>
    </lineage>
</organism>
<evidence type="ECO:0000313" key="3">
    <source>
        <dbReference type="Proteomes" id="UP001497482"/>
    </source>
</evidence>
<protein>
    <submittedName>
        <fullName evidence="2">Uncharacterized protein</fullName>
    </submittedName>
</protein>
<reference evidence="2 3" key="1">
    <citation type="submission" date="2024-04" db="EMBL/GenBank/DDBJ databases">
        <authorList>
            <person name="Waldvogel A.-M."/>
            <person name="Schoenle A."/>
        </authorList>
    </citation>
    <scope>NUCLEOTIDE SEQUENCE [LARGE SCALE GENOMIC DNA]</scope>
</reference>
<evidence type="ECO:0000256" key="1">
    <source>
        <dbReference type="SAM" id="MobiDB-lite"/>
    </source>
</evidence>
<dbReference type="EMBL" id="OZ035845">
    <property type="protein sequence ID" value="CAL1600145.1"/>
    <property type="molecule type" value="Genomic_DNA"/>
</dbReference>
<accession>A0AAV2LG46</accession>
<proteinExistence type="predicted"/>
<feature type="region of interest" description="Disordered" evidence="1">
    <location>
        <begin position="1"/>
        <end position="43"/>
    </location>
</feature>